<dbReference type="Proteomes" id="UP000823928">
    <property type="component" value="Unassembled WGS sequence"/>
</dbReference>
<evidence type="ECO:0000313" key="3">
    <source>
        <dbReference type="Proteomes" id="UP000823928"/>
    </source>
</evidence>
<protein>
    <submittedName>
        <fullName evidence="2">Uncharacterized protein</fullName>
    </submittedName>
</protein>
<sequence>MKKSFIISIAILFCSSNLALAETSAAKCFEMGFTVAAKAYNAGDKSAFTPVYGMSPKMMKDSPCCNVGTEPSCLGYNGAFQYVQQYGTNKNTIEYQEKYNLFKMMDSGMFGF</sequence>
<keyword evidence="1" id="KW-0732">Signal</keyword>
<comment type="caution">
    <text evidence="2">The sequence shown here is derived from an EMBL/GenBank/DDBJ whole genome shotgun (WGS) entry which is preliminary data.</text>
</comment>
<organism evidence="2 3">
    <name type="scientific">Candidatus Scatousia excrementigallinarum</name>
    <dbReference type="NCBI Taxonomy" id="2840935"/>
    <lineage>
        <taxon>Bacteria</taxon>
        <taxon>Candidatus Scatousia</taxon>
    </lineage>
</organism>
<evidence type="ECO:0000256" key="1">
    <source>
        <dbReference type="SAM" id="SignalP"/>
    </source>
</evidence>
<evidence type="ECO:0000313" key="2">
    <source>
        <dbReference type="EMBL" id="HIS35726.1"/>
    </source>
</evidence>
<reference evidence="2" key="2">
    <citation type="journal article" date="2021" name="PeerJ">
        <title>Extensive microbial diversity within the chicken gut microbiome revealed by metagenomics and culture.</title>
        <authorList>
            <person name="Gilroy R."/>
            <person name="Ravi A."/>
            <person name="Getino M."/>
            <person name="Pursley I."/>
            <person name="Horton D.L."/>
            <person name="Alikhan N.F."/>
            <person name="Baker D."/>
            <person name="Gharbi K."/>
            <person name="Hall N."/>
            <person name="Watson M."/>
            <person name="Adriaenssens E.M."/>
            <person name="Foster-Nyarko E."/>
            <person name="Jarju S."/>
            <person name="Secka A."/>
            <person name="Antonio M."/>
            <person name="Oren A."/>
            <person name="Chaudhuri R.R."/>
            <person name="La Ragione R."/>
            <person name="Hildebrand F."/>
            <person name="Pallen M.J."/>
        </authorList>
    </citation>
    <scope>NUCLEOTIDE SEQUENCE</scope>
    <source>
        <strain evidence="2">6276</strain>
    </source>
</reference>
<dbReference type="EMBL" id="DVIU01000079">
    <property type="protein sequence ID" value="HIS35726.1"/>
    <property type="molecule type" value="Genomic_DNA"/>
</dbReference>
<accession>A0A9D1EXD3</accession>
<feature type="chain" id="PRO_5039545070" evidence="1">
    <location>
        <begin position="22"/>
        <end position="112"/>
    </location>
</feature>
<reference evidence="2" key="1">
    <citation type="submission" date="2020-10" db="EMBL/GenBank/DDBJ databases">
        <authorList>
            <person name="Gilroy R."/>
        </authorList>
    </citation>
    <scope>NUCLEOTIDE SEQUENCE</scope>
    <source>
        <strain evidence="2">6276</strain>
    </source>
</reference>
<gene>
    <name evidence="2" type="ORF">IAC10_03735</name>
</gene>
<name>A0A9D1EXD3_9BACT</name>
<proteinExistence type="predicted"/>
<feature type="signal peptide" evidence="1">
    <location>
        <begin position="1"/>
        <end position="21"/>
    </location>
</feature>
<dbReference type="AlphaFoldDB" id="A0A9D1EXD3"/>